<comment type="caution">
    <text evidence="1">The sequence shown here is derived from an EMBL/GenBank/DDBJ whole genome shotgun (WGS) entry which is preliminary data.</text>
</comment>
<protein>
    <submittedName>
        <fullName evidence="1">3981_t:CDS:1</fullName>
    </submittedName>
</protein>
<accession>A0ACA9KHC9</accession>
<dbReference type="Proteomes" id="UP000789920">
    <property type="component" value="Unassembled WGS sequence"/>
</dbReference>
<reference evidence="1" key="1">
    <citation type="submission" date="2021-06" db="EMBL/GenBank/DDBJ databases">
        <authorList>
            <person name="Kallberg Y."/>
            <person name="Tangrot J."/>
            <person name="Rosling A."/>
        </authorList>
    </citation>
    <scope>NUCLEOTIDE SEQUENCE</scope>
    <source>
        <strain evidence="1">MA461A</strain>
    </source>
</reference>
<dbReference type="EMBL" id="CAJVQC010000539">
    <property type="protein sequence ID" value="CAG8473516.1"/>
    <property type="molecule type" value="Genomic_DNA"/>
</dbReference>
<sequence length="281" mass="31437">MHVDDKSTTEETVHNEISIDPTTNDTFSQQTLPVIKKFTLSKWISSLMIVWSAAICCMAAVSNFGELVVTRLFLGVAESGFVPGAFFLLSMWYKSSQLAVKFAIFYSGNALSGAFGGLLAYFITGYMHGKGGLEGWRWLLLLEGLSTLVLALVSLDYWVTCLRKDDDTLSDLQHNAKFNLHSLYLTLKDLRVYIALSIGLFSGTAINSIVLYLSTLRSWMIYYLLGLAAFKPIKFAWFSGVFAKPHDKRAIFQAMLFVVTDISGVLSSMLYQKNDEPKYCK</sequence>
<name>A0ACA9KHC9_9GLOM</name>
<keyword evidence="2" id="KW-1185">Reference proteome</keyword>
<proteinExistence type="predicted"/>
<evidence type="ECO:0000313" key="1">
    <source>
        <dbReference type="EMBL" id="CAG8473516.1"/>
    </source>
</evidence>
<evidence type="ECO:0000313" key="2">
    <source>
        <dbReference type="Proteomes" id="UP000789920"/>
    </source>
</evidence>
<gene>
    <name evidence="1" type="ORF">RPERSI_LOCUS687</name>
</gene>
<organism evidence="1 2">
    <name type="scientific">Racocetra persica</name>
    <dbReference type="NCBI Taxonomy" id="160502"/>
    <lineage>
        <taxon>Eukaryota</taxon>
        <taxon>Fungi</taxon>
        <taxon>Fungi incertae sedis</taxon>
        <taxon>Mucoromycota</taxon>
        <taxon>Glomeromycotina</taxon>
        <taxon>Glomeromycetes</taxon>
        <taxon>Diversisporales</taxon>
        <taxon>Gigasporaceae</taxon>
        <taxon>Racocetra</taxon>
    </lineage>
</organism>